<keyword evidence="2" id="KW-1185">Reference proteome</keyword>
<accession>A0A9N9GFE9</accession>
<comment type="caution">
    <text evidence="1">The sequence shown here is derived from an EMBL/GenBank/DDBJ whole genome shotgun (WGS) entry which is preliminary data.</text>
</comment>
<proteinExistence type="predicted"/>
<dbReference type="Proteomes" id="UP000789570">
    <property type="component" value="Unassembled WGS sequence"/>
</dbReference>
<gene>
    <name evidence="1" type="ORF">FCALED_LOCUS8653</name>
</gene>
<sequence>MYSMVLFKLLYKIEAKLLLDFSDLNSPNIQRPNHLPFFESSTQLPGMYFRVKYISLTALTNNNDNEGGSINAPNERSRYRSPFTNQFIRSAYMTPPLMNIGIVM</sequence>
<dbReference type="AlphaFoldDB" id="A0A9N9GFE9"/>
<organism evidence="1 2">
    <name type="scientific">Funneliformis caledonium</name>
    <dbReference type="NCBI Taxonomy" id="1117310"/>
    <lineage>
        <taxon>Eukaryota</taxon>
        <taxon>Fungi</taxon>
        <taxon>Fungi incertae sedis</taxon>
        <taxon>Mucoromycota</taxon>
        <taxon>Glomeromycotina</taxon>
        <taxon>Glomeromycetes</taxon>
        <taxon>Glomerales</taxon>
        <taxon>Glomeraceae</taxon>
        <taxon>Funneliformis</taxon>
    </lineage>
</organism>
<name>A0A9N9GFE9_9GLOM</name>
<evidence type="ECO:0000313" key="1">
    <source>
        <dbReference type="EMBL" id="CAG8602374.1"/>
    </source>
</evidence>
<protein>
    <submittedName>
        <fullName evidence="1">6744_t:CDS:1</fullName>
    </submittedName>
</protein>
<reference evidence="1" key="1">
    <citation type="submission" date="2021-06" db="EMBL/GenBank/DDBJ databases">
        <authorList>
            <person name="Kallberg Y."/>
            <person name="Tangrot J."/>
            <person name="Rosling A."/>
        </authorList>
    </citation>
    <scope>NUCLEOTIDE SEQUENCE</scope>
    <source>
        <strain evidence="1">UK204</strain>
    </source>
</reference>
<dbReference type="EMBL" id="CAJVPQ010002589">
    <property type="protein sequence ID" value="CAG8602374.1"/>
    <property type="molecule type" value="Genomic_DNA"/>
</dbReference>
<evidence type="ECO:0000313" key="2">
    <source>
        <dbReference type="Proteomes" id="UP000789570"/>
    </source>
</evidence>